<name>A0A1F7VDT0_9BACT</name>
<dbReference type="Proteomes" id="UP000176678">
    <property type="component" value="Unassembled WGS sequence"/>
</dbReference>
<proteinExistence type="predicted"/>
<dbReference type="EMBL" id="MGES01000038">
    <property type="protein sequence ID" value="OGL88593.1"/>
    <property type="molecule type" value="Genomic_DNA"/>
</dbReference>
<comment type="caution">
    <text evidence="2">The sequence shown here is derived from an EMBL/GenBank/DDBJ whole genome shotgun (WGS) entry which is preliminary data.</text>
</comment>
<organism evidence="2 3">
    <name type="scientific">Candidatus Uhrbacteria bacterium RIFCSPLOWO2_02_FULL_51_9</name>
    <dbReference type="NCBI Taxonomy" id="1802410"/>
    <lineage>
        <taxon>Bacteria</taxon>
        <taxon>Candidatus Uhriibacteriota</taxon>
    </lineage>
</organism>
<keyword evidence="1" id="KW-0812">Transmembrane</keyword>
<sequence length="138" mass="15268">MFASSYSNTQKTRRIFLIVSAGLLLVTATLGVKMNMMMDGGDMAMAGCPFMETGSLCQMTVAEHLRVWESLLTAVTHPEFFLALLLIVIATGFFFLISTGPPLFVVAAEQYRRRPDTALFRPLLLAFSDGIIHPKLYS</sequence>
<evidence type="ECO:0000256" key="1">
    <source>
        <dbReference type="SAM" id="Phobius"/>
    </source>
</evidence>
<protein>
    <submittedName>
        <fullName evidence="2">Uncharacterized protein</fullName>
    </submittedName>
</protein>
<reference evidence="2 3" key="1">
    <citation type="journal article" date="2016" name="Nat. Commun.">
        <title>Thousands of microbial genomes shed light on interconnected biogeochemical processes in an aquifer system.</title>
        <authorList>
            <person name="Anantharaman K."/>
            <person name="Brown C.T."/>
            <person name="Hug L.A."/>
            <person name="Sharon I."/>
            <person name="Castelle C.J."/>
            <person name="Probst A.J."/>
            <person name="Thomas B.C."/>
            <person name="Singh A."/>
            <person name="Wilkins M.J."/>
            <person name="Karaoz U."/>
            <person name="Brodie E.L."/>
            <person name="Williams K.H."/>
            <person name="Hubbard S.S."/>
            <person name="Banfield J.F."/>
        </authorList>
    </citation>
    <scope>NUCLEOTIDE SEQUENCE [LARGE SCALE GENOMIC DNA]</scope>
</reference>
<gene>
    <name evidence="2" type="ORF">A3H75_00235</name>
</gene>
<dbReference type="AlphaFoldDB" id="A0A1F7VDT0"/>
<evidence type="ECO:0000313" key="2">
    <source>
        <dbReference type="EMBL" id="OGL88593.1"/>
    </source>
</evidence>
<keyword evidence="1" id="KW-0472">Membrane</keyword>
<evidence type="ECO:0000313" key="3">
    <source>
        <dbReference type="Proteomes" id="UP000176678"/>
    </source>
</evidence>
<dbReference type="STRING" id="1802410.A3H75_00235"/>
<feature type="transmembrane region" description="Helical" evidence="1">
    <location>
        <begin position="80"/>
        <end position="106"/>
    </location>
</feature>
<keyword evidence="1" id="KW-1133">Transmembrane helix</keyword>
<accession>A0A1F7VDT0</accession>